<dbReference type="Proteomes" id="UP001372338">
    <property type="component" value="Unassembled WGS sequence"/>
</dbReference>
<sequence length="189" mass="21673">MTNTTINNRKLKSSKSSIIKKILNNNKKLVTASVNIVLKAKYCESPVLESNNHLPSSFKYPDEATKQVLKNWRDIKKEKEKEKVHYLPPLVDDIAKKADGILVMRQKQREAARLKLDQIKNTAGSHDMTVISVIPPELFSIICEDAYGIVFPRSCIYILQKTFIRSHKERHRIKKPERKERSSSPSSSS</sequence>
<name>A0AAN9FJ12_CROPI</name>
<evidence type="ECO:0000313" key="3">
    <source>
        <dbReference type="Proteomes" id="UP001372338"/>
    </source>
</evidence>
<dbReference type="EMBL" id="JAYWIO010000003">
    <property type="protein sequence ID" value="KAK7276800.1"/>
    <property type="molecule type" value="Genomic_DNA"/>
</dbReference>
<proteinExistence type="predicted"/>
<organism evidence="2 3">
    <name type="scientific">Crotalaria pallida</name>
    <name type="common">Smooth rattlebox</name>
    <name type="synonym">Crotalaria striata</name>
    <dbReference type="NCBI Taxonomy" id="3830"/>
    <lineage>
        <taxon>Eukaryota</taxon>
        <taxon>Viridiplantae</taxon>
        <taxon>Streptophyta</taxon>
        <taxon>Embryophyta</taxon>
        <taxon>Tracheophyta</taxon>
        <taxon>Spermatophyta</taxon>
        <taxon>Magnoliopsida</taxon>
        <taxon>eudicotyledons</taxon>
        <taxon>Gunneridae</taxon>
        <taxon>Pentapetalae</taxon>
        <taxon>rosids</taxon>
        <taxon>fabids</taxon>
        <taxon>Fabales</taxon>
        <taxon>Fabaceae</taxon>
        <taxon>Papilionoideae</taxon>
        <taxon>50 kb inversion clade</taxon>
        <taxon>genistoids sensu lato</taxon>
        <taxon>core genistoids</taxon>
        <taxon>Crotalarieae</taxon>
        <taxon>Crotalaria</taxon>
    </lineage>
</organism>
<feature type="region of interest" description="Disordered" evidence="1">
    <location>
        <begin position="169"/>
        <end position="189"/>
    </location>
</feature>
<keyword evidence="3" id="KW-1185">Reference proteome</keyword>
<protein>
    <submittedName>
        <fullName evidence="2">Uncharacterized protein</fullName>
    </submittedName>
</protein>
<reference evidence="2 3" key="1">
    <citation type="submission" date="2024-01" db="EMBL/GenBank/DDBJ databases">
        <title>The genomes of 5 underutilized Papilionoideae crops provide insights into root nodulation and disease resistanc.</title>
        <authorList>
            <person name="Yuan L."/>
        </authorList>
    </citation>
    <scope>NUCLEOTIDE SEQUENCE [LARGE SCALE GENOMIC DNA]</scope>
    <source>
        <strain evidence="2">ZHUSHIDOU_FW_LH</strain>
        <tissue evidence="2">Leaf</tissue>
    </source>
</reference>
<accession>A0AAN9FJ12</accession>
<gene>
    <name evidence="2" type="ORF">RIF29_17946</name>
</gene>
<comment type="caution">
    <text evidence="2">The sequence shown here is derived from an EMBL/GenBank/DDBJ whole genome shotgun (WGS) entry which is preliminary data.</text>
</comment>
<evidence type="ECO:0000256" key="1">
    <source>
        <dbReference type="SAM" id="MobiDB-lite"/>
    </source>
</evidence>
<dbReference type="AlphaFoldDB" id="A0AAN9FJ12"/>
<evidence type="ECO:0000313" key="2">
    <source>
        <dbReference type="EMBL" id="KAK7276800.1"/>
    </source>
</evidence>